<protein>
    <submittedName>
        <fullName evidence="1">6751_t:CDS:1</fullName>
    </submittedName>
</protein>
<dbReference type="EMBL" id="CAJVPW010014048">
    <property type="protein sequence ID" value="CAG8650820.1"/>
    <property type="molecule type" value="Genomic_DNA"/>
</dbReference>
<sequence>LSIQSHKEDKTDTSKEKLVLKEVPHENLASWDEQVEIEIERTKALLTQDHEEGQTDTSKGSINTTRDDTYEKQATTNNVLGKKKTTMQSFDNMENNN</sequence>
<reference evidence="1" key="1">
    <citation type="submission" date="2021-06" db="EMBL/GenBank/DDBJ databases">
        <authorList>
            <person name="Kallberg Y."/>
            <person name="Tangrot J."/>
            <person name="Rosling A."/>
        </authorList>
    </citation>
    <scope>NUCLEOTIDE SEQUENCE</scope>
    <source>
        <strain evidence="1">28 12/20/2015</strain>
    </source>
</reference>
<evidence type="ECO:0000313" key="1">
    <source>
        <dbReference type="EMBL" id="CAG8650820.1"/>
    </source>
</evidence>
<dbReference type="Proteomes" id="UP000789366">
    <property type="component" value="Unassembled WGS sequence"/>
</dbReference>
<evidence type="ECO:0000313" key="2">
    <source>
        <dbReference type="Proteomes" id="UP000789366"/>
    </source>
</evidence>
<organism evidence="1 2">
    <name type="scientific">Cetraspora pellucida</name>
    <dbReference type="NCBI Taxonomy" id="1433469"/>
    <lineage>
        <taxon>Eukaryota</taxon>
        <taxon>Fungi</taxon>
        <taxon>Fungi incertae sedis</taxon>
        <taxon>Mucoromycota</taxon>
        <taxon>Glomeromycotina</taxon>
        <taxon>Glomeromycetes</taxon>
        <taxon>Diversisporales</taxon>
        <taxon>Gigasporaceae</taxon>
        <taxon>Cetraspora</taxon>
    </lineage>
</organism>
<keyword evidence="2" id="KW-1185">Reference proteome</keyword>
<name>A0ACA9NF55_9GLOM</name>
<proteinExistence type="predicted"/>
<gene>
    <name evidence="1" type="ORF">SPELUC_LOCUS8909</name>
</gene>
<comment type="caution">
    <text evidence="1">The sequence shown here is derived from an EMBL/GenBank/DDBJ whole genome shotgun (WGS) entry which is preliminary data.</text>
</comment>
<accession>A0ACA9NF55</accession>
<feature type="non-terminal residue" evidence="1">
    <location>
        <position position="97"/>
    </location>
</feature>
<feature type="non-terminal residue" evidence="1">
    <location>
        <position position="1"/>
    </location>
</feature>